<feature type="region of interest" description="Disordered" evidence="1">
    <location>
        <begin position="1"/>
        <end position="55"/>
    </location>
</feature>
<evidence type="ECO:0000313" key="3">
    <source>
        <dbReference type="Proteomes" id="UP001148838"/>
    </source>
</evidence>
<dbReference type="Proteomes" id="UP001148838">
    <property type="component" value="Unassembled WGS sequence"/>
</dbReference>
<protein>
    <submittedName>
        <fullName evidence="2">Uncharacterized protein</fullName>
    </submittedName>
</protein>
<dbReference type="EMBL" id="JAJSOF020000033">
    <property type="protein sequence ID" value="KAJ4429873.1"/>
    <property type="molecule type" value="Genomic_DNA"/>
</dbReference>
<evidence type="ECO:0000256" key="1">
    <source>
        <dbReference type="SAM" id="MobiDB-lite"/>
    </source>
</evidence>
<keyword evidence="3" id="KW-1185">Reference proteome</keyword>
<accession>A0ABQ8S7E1</accession>
<proteinExistence type="predicted"/>
<organism evidence="2 3">
    <name type="scientific">Periplaneta americana</name>
    <name type="common">American cockroach</name>
    <name type="synonym">Blatta americana</name>
    <dbReference type="NCBI Taxonomy" id="6978"/>
    <lineage>
        <taxon>Eukaryota</taxon>
        <taxon>Metazoa</taxon>
        <taxon>Ecdysozoa</taxon>
        <taxon>Arthropoda</taxon>
        <taxon>Hexapoda</taxon>
        <taxon>Insecta</taxon>
        <taxon>Pterygota</taxon>
        <taxon>Neoptera</taxon>
        <taxon>Polyneoptera</taxon>
        <taxon>Dictyoptera</taxon>
        <taxon>Blattodea</taxon>
        <taxon>Blattoidea</taxon>
        <taxon>Blattidae</taxon>
        <taxon>Blattinae</taxon>
        <taxon>Periplaneta</taxon>
    </lineage>
</organism>
<reference evidence="2 3" key="1">
    <citation type="journal article" date="2022" name="Allergy">
        <title>Genome assembly and annotation of Periplaneta americana reveal a comprehensive cockroach allergen profile.</title>
        <authorList>
            <person name="Wang L."/>
            <person name="Xiong Q."/>
            <person name="Saelim N."/>
            <person name="Wang L."/>
            <person name="Nong W."/>
            <person name="Wan A.T."/>
            <person name="Shi M."/>
            <person name="Liu X."/>
            <person name="Cao Q."/>
            <person name="Hui J.H.L."/>
            <person name="Sookrung N."/>
            <person name="Leung T.F."/>
            <person name="Tungtrongchitr A."/>
            <person name="Tsui S.K.W."/>
        </authorList>
    </citation>
    <scope>NUCLEOTIDE SEQUENCE [LARGE SCALE GENOMIC DNA]</scope>
    <source>
        <strain evidence="2">PWHHKU_190912</strain>
    </source>
</reference>
<gene>
    <name evidence="2" type="ORF">ANN_22077</name>
</gene>
<comment type="caution">
    <text evidence="2">The sequence shown here is derived from an EMBL/GenBank/DDBJ whole genome shotgun (WGS) entry which is preliminary data.</text>
</comment>
<evidence type="ECO:0000313" key="2">
    <source>
        <dbReference type="EMBL" id="KAJ4429873.1"/>
    </source>
</evidence>
<name>A0ABQ8S7E1_PERAM</name>
<sequence>MTGLCESGNEPLGSLKASKESQSRGTATVKEDEYEDVRRRKMRGGRSSLPSPEEPPLNRCLVEWWKQKMKYSKTKHTFNNNDRYKNIQYHIAKRIDMFVIRYVILSMAHIPHRRLSYFK</sequence>